<comment type="caution">
    <text evidence="4">The sequence shown here is derived from an EMBL/GenBank/DDBJ whole genome shotgun (WGS) entry which is preliminary data.</text>
</comment>
<dbReference type="NCBIfam" id="TIGR00412">
    <property type="entry name" value="redox_disulf_2"/>
    <property type="match status" value="1"/>
</dbReference>
<dbReference type="AlphaFoldDB" id="A0A7V3UZS8"/>
<evidence type="ECO:0000259" key="3">
    <source>
        <dbReference type="Pfam" id="PF13192"/>
    </source>
</evidence>
<feature type="domain" description="Thioredoxin-like fold" evidence="3">
    <location>
        <begin position="1"/>
        <end position="75"/>
    </location>
</feature>
<name>A0A7V3UZS8_UNCW3</name>
<accession>A0A7V3UZS8</accession>
<feature type="active site" description="Nucleophile" evidence="1">
    <location>
        <position position="10"/>
    </location>
</feature>
<dbReference type="Pfam" id="PF13192">
    <property type="entry name" value="Thioredoxin_3"/>
    <property type="match status" value="1"/>
</dbReference>
<organism evidence="4">
    <name type="scientific">candidate division WOR-3 bacterium</name>
    <dbReference type="NCBI Taxonomy" id="2052148"/>
    <lineage>
        <taxon>Bacteria</taxon>
        <taxon>Bacteria division WOR-3</taxon>
    </lineage>
</organism>
<keyword evidence="2" id="KW-1015">Disulfide bond</keyword>
<feature type="disulfide bond" description="Redox-active" evidence="2">
    <location>
        <begin position="10"/>
        <end position="13"/>
    </location>
</feature>
<dbReference type="SUPFAM" id="SSF52833">
    <property type="entry name" value="Thioredoxin-like"/>
    <property type="match status" value="1"/>
</dbReference>
<protein>
    <submittedName>
        <fullName evidence="4">Thioredoxin family protein</fullName>
    </submittedName>
</protein>
<evidence type="ECO:0000313" key="4">
    <source>
        <dbReference type="EMBL" id="HGD13220.1"/>
    </source>
</evidence>
<dbReference type="InterPro" id="IPR005243">
    <property type="entry name" value="THIRX-like_proc"/>
</dbReference>
<dbReference type="PIRSF" id="PIRSF037031">
    <property type="entry name" value="Redox_disulphide_2"/>
    <property type="match status" value="1"/>
</dbReference>
<feature type="active site" description="Nucleophile" evidence="1">
    <location>
        <position position="13"/>
    </location>
</feature>
<dbReference type="Gene3D" id="3.40.30.10">
    <property type="entry name" value="Glutaredoxin"/>
    <property type="match status" value="1"/>
</dbReference>
<reference evidence="4" key="1">
    <citation type="journal article" date="2020" name="mSystems">
        <title>Genome- and Community-Level Interaction Insights into Carbon Utilization and Element Cycling Functions of Hydrothermarchaeota in Hydrothermal Sediment.</title>
        <authorList>
            <person name="Zhou Z."/>
            <person name="Liu Y."/>
            <person name="Xu W."/>
            <person name="Pan J."/>
            <person name="Luo Z.H."/>
            <person name="Li M."/>
        </authorList>
    </citation>
    <scope>NUCLEOTIDE SEQUENCE [LARGE SCALE GENOMIC DNA]</scope>
    <source>
        <strain evidence="4">SpSt-914</strain>
    </source>
</reference>
<dbReference type="PANTHER" id="PTHR36450:SF1">
    <property type="entry name" value="THIOREDOXIN"/>
    <property type="match status" value="1"/>
</dbReference>
<evidence type="ECO:0000256" key="2">
    <source>
        <dbReference type="PIRSR" id="PIRSR037031-51"/>
    </source>
</evidence>
<sequence length="78" mass="8371">MNIQILGTGCPRCQELEKRVIDTLAELGIAANVEKVTDIKKFAAMGVFMTPGLAIDGKVVSQGKIPSKDELKKLITGK</sequence>
<keyword evidence="2" id="KW-0676">Redox-active center</keyword>
<dbReference type="InterPro" id="IPR036249">
    <property type="entry name" value="Thioredoxin-like_sf"/>
</dbReference>
<dbReference type="EMBL" id="DTMZ01000095">
    <property type="protein sequence ID" value="HGD13220.1"/>
    <property type="molecule type" value="Genomic_DNA"/>
</dbReference>
<evidence type="ECO:0000256" key="1">
    <source>
        <dbReference type="PIRSR" id="PIRSR037031-50"/>
    </source>
</evidence>
<dbReference type="InterPro" id="IPR012336">
    <property type="entry name" value="Thioredoxin-like_fold"/>
</dbReference>
<dbReference type="PANTHER" id="PTHR36450">
    <property type="entry name" value="THIOREDOXIN"/>
    <property type="match status" value="1"/>
</dbReference>
<gene>
    <name evidence="4" type="ORF">ENX16_03985</name>
</gene>
<proteinExistence type="predicted"/>